<dbReference type="KEGG" id="pbor:BSF38_01076"/>
<dbReference type="Proteomes" id="UP000186309">
    <property type="component" value="Chromosome"/>
</dbReference>
<dbReference type="RefSeq" id="WP_076343800.1">
    <property type="nucleotide sequence ID" value="NZ_CP019082.1"/>
</dbReference>
<evidence type="ECO:0000313" key="1">
    <source>
        <dbReference type="EMBL" id="APW59647.1"/>
    </source>
</evidence>
<dbReference type="EMBL" id="CP019082">
    <property type="protein sequence ID" value="APW59647.1"/>
    <property type="molecule type" value="Genomic_DNA"/>
</dbReference>
<organism evidence="1 2">
    <name type="scientific">Paludisphaera borealis</name>
    <dbReference type="NCBI Taxonomy" id="1387353"/>
    <lineage>
        <taxon>Bacteria</taxon>
        <taxon>Pseudomonadati</taxon>
        <taxon>Planctomycetota</taxon>
        <taxon>Planctomycetia</taxon>
        <taxon>Isosphaerales</taxon>
        <taxon>Isosphaeraceae</taxon>
        <taxon>Paludisphaera</taxon>
    </lineage>
</organism>
<name>A0A1U7CL61_9BACT</name>
<gene>
    <name evidence="1" type="ORF">BSF38_01076</name>
</gene>
<protein>
    <recommendedName>
        <fullName evidence="3">Carbohydrate-binding domain-containing protein</fullName>
    </recommendedName>
</protein>
<dbReference type="CDD" id="cd00241">
    <property type="entry name" value="DOMON_like"/>
    <property type="match status" value="1"/>
</dbReference>
<dbReference type="SUPFAM" id="SSF49344">
    <property type="entry name" value="CBD9-like"/>
    <property type="match status" value="1"/>
</dbReference>
<dbReference type="AlphaFoldDB" id="A0A1U7CL61"/>
<dbReference type="STRING" id="1387353.BSF38_01076"/>
<keyword evidence="2" id="KW-1185">Reference proteome</keyword>
<evidence type="ECO:0000313" key="2">
    <source>
        <dbReference type="Proteomes" id="UP000186309"/>
    </source>
</evidence>
<sequence length="221" mass="24497">MTSTLLPQAFWFRVAASCPKVEGIPLPSSKGSLLDLPETCKLPELTVLDGRPSWASVRVGWNAEGLGISILADGLGANAKTPDRPEGFATVNVWIDTRDTRNVSRATRYGHRFLTRLKLSKDKKSLTADVEQRPIARATADAPLAPSDLLVSRVELQKSGWSLELFFPARALHGFDPETNRRLGFAYQISDHDRDDQFLGIGREFPLGENPSLWSTLELQR</sequence>
<dbReference type="OrthoDB" id="261771at2"/>
<reference evidence="2" key="1">
    <citation type="submission" date="2016-12" db="EMBL/GenBank/DDBJ databases">
        <title>Comparative genomics of four Isosphaeraceae planctomycetes: a common pool of plasmids and glycoside hydrolase genes.</title>
        <authorList>
            <person name="Ivanova A."/>
        </authorList>
    </citation>
    <scope>NUCLEOTIDE SEQUENCE [LARGE SCALE GENOMIC DNA]</scope>
    <source>
        <strain evidence="2">PX4</strain>
    </source>
</reference>
<accession>A0A1U7CL61</accession>
<dbReference type="Gene3D" id="2.60.40.1190">
    <property type="match status" value="1"/>
</dbReference>
<proteinExistence type="predicted"/>
<evidence type="ECO:0008006" key="3">
    <source>
        <dbReference type="Google" id="ProtNLM"/>
    </source>
</evidence>